<evidence type="ECO:0000259" key="9">
    <source>
        <dbReference type="Pfam" id="PF00384"/>
    </source>
</evidence>
<accession>E6PD08</accession>
<keyword evidence="5" id="KW-0479">Metal-binding</keyword>
<comment type="caution">
    <text evidence="11">The sequence shown here is derived from an EMBL/GenBank/DDBJ whole genome shotgun (WGS) entry which is preliminary data.</text>
</comment>
<evidence type="ECO:0000256" key="1">
    <source>
        <dbReference type="ARBA" id="ARBA00001966"/>
    </source>
</evidence>
<dbReference type="EC" id="1.2.1.2" evidence="11"/>
<dbReference type="GO" id="GO:0009061">
    <property type="term" value="P:anaerobic respiration"/>
    <property type="evidence" value="ECO:0007669"/>
    <property type="project" value="TreeGrafter"/>
</dbReference>
<feature type="domain" description="Molybdopterin oxidoreductase" evidence="9">
    <location>
        <begin position="18"/>
        <end position="452"/>
    </location>
</feature>
<evidence type="ECO:0000256" key="6">
    <source>
        <dbReference type="ARBA" id="ARBA00022764"/>
    </source>
</evidence>
<dbReference type="GO" id="GO:0043546">
    <property type="term" value="F:molybdopterin cofactor binding"/>
    <property type="evidence" value="ECO:0007669"/>
    <property type="project" value="InterPro"/>
</dbReference>
<dbReference type="SUPFAM" id="SSF50692">
    <property type="entry name" value="ADC-like"/>
    <property type="match status" value="1"/>
</dbReference>
<dbReference type="Gene3D" id="3.40.50.740">
    <property type="match status" value="1"/>
</dbReference>
<comment type="cofactor">
    <cofactor evidence="1">
        <name>[4Fe-4S] cluster</name>
        <dbReference type="ChEBI" id="CHEBI:49883"/>
    </cofactor>
</comment>
<dbReference type="GO" id="GO:0051539">
    <property type="term" value="F:4 iron, 4 sulfur cluster binding"/>
    <property type="evidence" value="ECO:0007669"/>
    <property type="project" value="UniProtKB-KW"/>
</dbReference>
<evidence type="ECO:0000256" key="3">
    <source>
        <dbReference type="ARBA" id="ARBA00010312"/>
    </source>
</evidence>
<reference evidence="11" key="1">
    <citation type="submission" date="2009-10" db="EMBL/GenBank/DDBJ databases">
        <title>Diversity of trophic interactions inside an arsenic-rich microbial ecosystem.</title>
        <authorList>
            <person name="Bertin P.N."/>
            <person name="Heinrich-Salmeron A."/>
            <person name="Pelletier E."/>
            <person name="Goulhen-Chollet F."/>
            <person name="Arsene-Ploetze F."/>
            <person name="Gallien S."/>
            <person name="Calteau A."/>
            <person name="Vallenet D."/>
            <person name="Casiot C."/>
            <person name="Chane-Woon-Ming B."/>
            <person name="Giloteaux L."/>
            <person name="Barakat M."/>
            <person name="Bonnefoy V."/>
            <person name="Bruneel O."/>
            <person name="Chandler M."/>
            <person name="Cleiss J."/>
            <person name="Duran R."/>
            <person name="Elbaz-Poulichet F."/>
            <person name="Fonknechten N."/>
            <person name="Lauga B."/>
            <person name="Mornico D."/>
            <person name="Ortet P."/>
            <person name="Schaeffer C."/>
            <person name="Siguier P."/>
            <person name="Alexander Thil Smith A."/>
            <person name="Van Dorsselaer A."/>
            <person name="Weissenbach J."/>
            <person name="Medigue C."/>
            <person name="Le Paslier D."/>
        </authorList>
    </citation>
    <scope>NUCLEOTIDE SEQUENCE</scope>
</reference>
<dbReference type="Gene3D" id="2.40.40.20">
    <property type="match status" value="1"/>
</dbReference>
<keyword evidence="7 11" id="KW-0560">Oxidoreductase</keyword>
<organism evidence="11">
    <name type="scientific">mine drainage metagenome</name>
    <dbReference type="NCBI Taxonomy" id="410659"/>
    <lineage>
        <taxon>unclassified sequences</taxon>
        <taxon>metagenomes</taxon>
        <taxon>ecological metagenomes</taxon>
    </lineage>
</organism>
<feature type="compositionally biased region" description="Basic and acidic residues" evidence="8">
    <location>
        <begin position="597"/>
        <end position="606"/>
    </location>
</feature>
<evidence type="ECO:0000313" key="11">
    <source>
        <dbReference type="EMBL" id="CBH74343.1"/>
    </source>
</evidence>
<dbReference type="InterPro" id="IPR006656">
    <property type="entry name" value="Mopterin_OxRdtase"/>
</dbReference>
<dbReference type="Pfam" id="PF00384">
    <property type="entry name" value="Molybdopterin"/>
    <property type="match status" value="1"/>
</dbReference>
<name>E6PD08_9ZZZZ</name>
<keyword evidence="4" id="KW-0408">Iron</keyword>
<dbReference type="GO" id="GO:0008863">
    <property type="term" value="F:formate dehydrogenase (NAD+) activity"/>
    <property type="evidence" value="ECO:0007669"/>
    <property type="project" value="InterPro"/>
</dbReference>
<feature type="region of interest" description="Disordered" evidence="8">
    <location>
        <begin position="597"/>
        <end position="617"/>
    </location>
</feature>
<proteinExistence type="inferred from homology"/>
<evidence type="ECO:0000256" key="4">
    <source>
        <dbReference type="ARBA" id="ARBA00022485"/>
    </source>
</evidence>
<dbReference type="InterPro" id="IPR006443">
    <property type="entry name" value="Formate-DH-alph_fdnG"/>
</dbReference>
<dbReference type="GO" id="GO:0030151">
    <property type="term" value="F:molybdenum ion binding"/>
    <property type="evidence" value="ECO:0007669"/>
    <property type="project" value="TreeGrafter"/>
</dbReference>
<dbReference type="InterPro" id="IPR006657">
    <property type="entry name" value="MoPterin_dinucl-bd_dom"/>
</dbReference>
<feature type="domain" description="Molybdopterin dinucleotide-binding" evidence="10">
    <location>
        <begin position="692"/>
        <end position="761"/>
    </location>
</feature>
<dbReference type="PANTHER" id="PTHR43598">
    <property type="entry name" value="TUNGSTEN-CONTAINING FORMYLMETHANOFURAN DEHYDROGENASE 2 SUBUNIT B"/>
    <property type="match status" value="1"/>
</dbReference>
<keyword evidence="4" id="KW-0411">Iron-sulfur</keyword>
<dbReference type="Gene3D" id="3.40.228.10">
    <property type="entry name" value="Dimethylsulfoxide Reductase, domain 2"/>
    <property type="match status" value="2"/>
</dbReference>
<evidence type="ECO:0000259" key="10">
    <source>
        <dbReference type="Pfam" id="PF01568"/>
    </source>
</evidence>
<comment type="subcellular location">
    <subcellularLocation>
        <location evidence="2">Cell envelope</location>
    </subcellularLocation>
</comment>
<evidence type="ECO:0000256" key="8">
    <source>
        <dbReference type="SAM" id="MobiDB-lite"/>
    </source>
</evidence>
<comment type="similarity">
    <text evidence="3">Belongs to the prokaryotic molybdopterin-containing oxidoreductase family.</text>
</comment>
<protein>
    <submittedName>
        <fullName evidence="11">Formate dehydrogenase-O, major subunit (Formate dehydrogenase-O subunit alpha) (FDH-Z subunit alpha) (Aerobic formate dehydrogenase major subunit)</fullName>
        <ecNumber evidence="11">1.2.1.2</ecNumber>
    </submittedName>
</protein>
<evidence type="ECO:0000256" key="7">
    <source>
        <dbReference type="ARBA" id="ARBA00023002"/>
    </source>
</evidence>
<dbReference type="EMBL" id="CABL01000001">
    <property type="protein sequence ID" value="CBH74343.1"/>
    <property type="molecule type" value="Genomic_DNA"/>
</dbReference>
<dbReference type="GO" id="GO:0009055">
    <property type="term" value="F:electron transfer activity"/>
    <property type="evidence" value="ECO:0007669"/>
    <property type="project" value="InterPro"/>
</dbReference>
<dbReference type="NCBIfam" id="TIGR01553">
    <property type="entry name" value="formate-DH-alph"/>
    <property type="match status" value="1"/>
</dbReference>
<evidence type="ECO:0000256" key="2">
    <source>
        <dbReference type="ARBA" id="ARBA00004196"/>
    </source>
</evidence>
<gene>
    <name evidence="11" type="primary">fdoG</name>
    <name evidence="11" type="ORF">CARN1_2230</name>
</gene>
<dbReference type="AlphaFoldDB" id="E6PD08"/>
<evidence type="ECO:0000256" key="5">
    <source>
        <dbReference type="ARBA" id="ARBA00022723"/>
    </source>
</evidence>
<dbReference type="GO" id="GO:0047111">
    <property type="term" value="F:formate dehydrogenase (cytochrome-c-553) activity"/>
    <property type="evidence" value="ECO:0007669"/>
    <property type="project" value="InterPro"/>
</dbReference>
<keyword evidence="6" id="KW-0574">Periplasm</keyword>
<keyword evidence="4" id="KW-0004">4Fe-4S</keyword>
<dbReference type="GO" id="GO:0030313">
    <property type="term" value="C:cell envelope"/>
    <property type="evidence" value="ECO:0007669"/>
    <property type="project" value="UniProtKB-SubCell"/>
</dbReference>
<dbReference type="InterPro" id="IPR009010">
    <property type="entry name" value="Asp_de-COase-like_dom_sf"/>
</dbReference>
<dbReference type="Pfam" id="PF01568">
    <property type="entry name" value="Molydop_binding"/>
    <property type="match status" value="1"/>
</dbReference>
<dbReference type="PANTHER" id="PTHR43598:SF1">
    <property type="entry name" value="FORMATE DEHYDROGENASE-O MAJOR SUBUNIT"/>
    <property type="match status" value="1"/>
</dbReference>
<dbReference type="SUPFAM" id="SSF53706">
    <property type="entry name" value="Formate dehydrogenase/DMSO reductase, domains 1-3"/>
    <property type="match status" value="1"/>
</dbReference>
<sequence length="854" mass="94494">MPGLGTSFGRGGATVWLPDLENADCILIQGSNFAEAHPVAFRFVMKAKERGATVIHVDPRFTRTSAVADLYAPIRSGTDIAFLGGIINYVLENERYFREYVAAYTNAASIVSEEFADTEDLEGMFSGWNSETKTYDTSSWSFERNDDGTLRRDDSLEHPRCVLNVLRRHFARYTPEMVERVCGTPQKQFLKIAELLAKNSGRERTTAFAYAVGWTQHTTGVQFVRTAAILQLLLGNIGRPGGGIMALRGHADIQGATDVPTLYDLLPGYLPMPSALRDEQSLERYLAQNTKATGWWANTPKYVVSLLKAFYGDAATAENEFCYAYLPQLVGDHSVLPTTFAMKDGSVKGYFVIGQNPGASGQNAELVSSAMERLDWLVNIDFFDNETVSFWHREGADPTKIGTEVFFLPGATVLEKEGTMTQTSRVLQWHDKAIEPIGDSKSDLWYFYDLGKRLKALYADSQDPKDRPILDMTWEYDHDDERERAGGEPSALRVLREINGFTVADGRQVAGFADLAADGSTASGCWIYSGVCPDENTNHARGRVADGRSSPGWGWAWPANRRTLYNRASADPAGNPWSERKKYLWWDEQKREWTGYDVPDFPKGKDPSTPARAGASGIDAHSGADPFIMNLDGRGQLFVAGALADAPMPAHYEPLQSVIENPLYAQQSNPLLREWNRDDNRYNRAVDPDYPYVLTTYRITEMSGIMTRYIPWLAELQPEAFCEIDPELAVEKGIANGSYVTISTALGEMEARALVSGRMQPLRIGKGERVHQIGIPYNYGRMVGFARGDSPGELIALSTDPNVSIHEAKSLTCSIRPGRRAARSAGIIDAPVPTEQRRAYGAGVPHGTDAGEAR</sequence>